<sequence length="240" mass="25003">MSGAALVTGGTRGIGRAVSVALKGAGYEVAAVYHGDDEAAAAFRRDTGIAVHRWDVGDFDACAAGVARVEADLGPIRVLVNNAGITRDATLHKMTREQWSEVIHTNLDSLFNMCRAVVPGMRERRFGRIVNLSSVNGLRGQAGQTNYAASKAAVLGFTRSLALESARHGITVNAVAPGYCDTDMVAAMPADALRVTVGSIPVGRLGKPEEVAALIAYLASEDAGFVTGATFSINGGQWTG</sequence>
<dbReference type="Gene3D" id="3.40.50.720">
    <property type="entry name" value="NAD(P)-binding Rossmann-like Domain"/>
    <property type="match status" value="1"/>
</dbReference>
<reference evidence="4 5" key="1">
    <citation type="submission" date="2017-08" db="EMBL/GenBank/DDBJ databases">
        <title>Infants hospitalized years apart are colonized by the same room-sourced microbial strains.</title>
        <authorList>
            <person name="Brooks B."/>
            <person name="Olm M.R."/>
            <person name="Firek B.A."/>
            <person name="Baker R."/>
            <person name="Thomas B.C."/>
            <person name="Morowitz M.J."/>
            <person name="Banfield J.F."/>
        </authorList>
    </citation>
    <scope>NUCLEOTIDE SEQUENCE [LARGE SCALE GENOMIC DNA]</scope>
    <source>
        <strain evidence="4">S2_005_003_R2_42</strain>
    </source>
</reference>
<evidence type="ECO:0000259" key="3">
    <source>
        <dbReference type="SMART" id="SM00822"/>
    </source>
</evidence>
<dbReference type="GO" id="GO:0005737">
    <property type="term" value="C:cytoplasm"/>
    <property type="evidence" value="ECO:0007669"/>
    <property type="project" value="InterPro"/>
</dbReference>
<dbReference type="GO" id="GO:0032787">
    <property type="term" value="P:monocarboxylic acid metabolic process"/>
    <property type="evidence" value="ECO:0007669"/>
    <property type="project" value="UniProtKB-ARBA"/>
</dbReference>
<protein>
    <submittedName>
        <fullName evidence="4">Beta-ketoacyl-ACP reductase</fullName>
    </submittedName>
</protein>
<dbReference type="NCBIfam" id="NF009466">
    <property type="entry name" value="PRK12826.1-2"/>
    <property type="match status" value="1"/>
</dbReference>
<comment type="similarity">
    <text evidence="1">Belongs to the short-chain dehydrogenases/reductases (SDR) family.</text>
</comment>
<dbReference type="PANTHER" id="PTHR42879">
    <property type="entry name" value="3-OXOACYL-(ACYL-CARRIER-PROTEIN) REDUCTASE"/>
    <property type="match status" value="1"/>
</dbReference>
<dbReference type="NCBIfam" id="TIGR01829">
    <property type="entry name" value="AcAcCoA_reduct"/>
    <property type="match status" value="1"/>
</dbReference>
<dbReference type="InterPro" id="IPR011283">
    <property type="entry name" value="Acetoacetyl-CoA_reductase"/>
</dbReference>
<dbReference type="AlphaFoldDB" id="A0A2W5K132"/>
<dbReference type="NCBIfam" id="NF009464">
    <property type="entry name" value="PRK12824.1"/>
    <property type="match status" value="1"/>
</dbReference>
<dbReference type="PRINTS" id="PR00081">
    <property type="entry name" value="GDHRDH"/>
</dbReference>
<dbReference type="InterPro" id="IPR002347">
    <property type="entry name" value="SDR_fam"/>
</dbReference>
<comment type="caution">
    <text evidence="4">The sequence shown here is derived from an EMBL/GenBank/DDBJ whole genome shotgun (WGS) entry which is preliminary data.</text>
</comment>
<dbReference type="InterPro" id="IPR020904">
    <property type="entry name" value="Sc_DH/Rdtase_CS"/>
</dbReference>
<dbReference type="InterPro" id="IPR036291">
    <property type="entry name" value="NAD(P)-bd_dom_sf"/>
</dbReference>
<feature type="domain" description="Ketoreductase" evidence="3">
    <location>
        <begin position="3"/>
        <end position="178"/>
    </location>
</feature>
<dbReference type="FunFam" id="3.40.50.720:FF:000173">
    <property type="entry name" value="3-oxoacyl-[acyl-carrier protein] reductase"/>
    <property type="match status" value="1"/>
</dbReference>
<dbReference type="SUPFAM" id="SSF51735">
    <property type="entry name" value="NAD(P)-binding Rossmann-fold domains"/>
    <property type="match status" value="1"/>
</dbReference>
<dbReference type="Proteomes" id="UP000249046">
    <property type="component" value="Unassembled WGS sequence"/>
</dbReference>
<evidence type="ECO:0000256" key="1">
    <source>
        <dbReference type="ARBA" id="ARBA00006484"/>
    </source>
</evidence>
<gene>
    <name evidence="4" type="ORF">DI564_15840</name>
</gene>
<accession>A0A2W5K132</accession>
<evidence type="ECO:0000313" key="4">
    <source>
        <dbReference type="EMBL" id="PZQ10461.1"/>
    </source>
</evidence>
<evidence type="ECO:0000313" key="5">
    <source>
        <dbReference type="Proteomes" id="UP000249046"/>
    </source>
</evidence>
<dbReference type="InterPro" id="IPR057326">
    <property type="entry name" value="KR_dom"/>
</dbReference>
<dbReference type="SMART" id="SM00822">
    <property type="entry name" value="PKS_KR"/>
    <property type="match status" value="1"/>
</dbReference>
<evidence type="ECO:0000256" key="2">
    <source>
        <dbReference type="ARBA" id="ARBA00023002"/>
    </source>
</evidence>
<proteinExistence type="inferred from homology"/>
<dbReference type="GO" id="GO:0018454">
    <property type="term" value="F:acetoacetyl-CoA reductase activity"/>
    <property type="evidence" value="ECO:0007669"/>
    <property type="project" value="InterPro"/>
</dbReference>
<organism evidence="4 5">
    <name type="scientific">Rhodanobacter denitrificans</name>
    <dbReference type="NCBI Taxonomy" id="666685"/>
    <lineage>
        <taxon>Bacteria</taxon>
        <taxon>Pseudomonadati</taxon>
        <taxon>Pseudomonadota</taxon>
        <taxon>Gammaproteobacteria</taxon>
        <taxon>Lysobacterales</taxon>
        <taxon>Rhodanobacteraceae</taxon>
        <taxon>Rhodanobacter</taxon>
    </lineage>
</organism>
<keyword evidence="2" id="KW-0560">Oxidoreductase</keyword>
<dbReference type="PANTHER" id="PTHR42879:SF2">
    <property type="entry name" value="3-OXOACYL-[ACYL-CARRIER-PROTEIN] REDUCTASE FABG"/>
    <property type="match status" value="1"/>
</dbReference>
<dbReference type="PROSITE" id="PS00061">
    <property type="entry name" value="ADH_SHORT"/>
    <property type="match status" value="1"/>
</dbReference>
<dbReference type="InterPro" id="IPR050259">
    <property type="entry name" value="SDR"/>
</dbReference>
<dbReference type="EMBL" id="QFPO01000020">
    <property type="protein sequence ID" value="PZQ10461.1"/>
    <property type="molecule type" value="Genomic_DNA"/>
</dbReference>
<dbReference type="GO" id="GO:0042619">
    <property type="term" value="P:poly-hydroxybutyrate biosynthetic process"/>
    <property type="evidence" value="ECO:0007669"/>
    <property type="project" value="InterPro"/>
</dbReference>
<name>A0A2W5K132_9GAMM</name>
<dbReference type="Pfam" id="PF13561">
    <property type="entry name" value="adh_short_C2"/>
    <property type="match status" value="1"/>
</dbReference>
<dbReference type="PRINTS" id="PR00080">
    <property type="entry name" value="SDRFAMILY"/>
</dbReference>